<evidence type="ECO:0000256" key="5">
    <source>
        <dbReference type="ARBA" id="ARBA00022840"/>
    </source>
</evidence>
<evidence type="ECO:0000313" key="10">
    <source>
        <dbReference type="Proteomes" id="UP000594364"/>
    </source>
</evidence>
<evidence type="ECO:0000256" key="2">
    <source>
        <dbReference type="ARBA" id="ARBA00022679"/>
    </source>
</evidence>
<dbReference type="Gene3D" id="3.30.420.40">
    <property type="match status" value="1"/>
</dbReference>
<dbReference type="PANTHER" id="PTHR19443">
    <property type="entry name" value="HEXOKINASE"/>
    <property type="match status" value="1"/>
</dbReference>
<dbReference type="GO" id="GO:0019158">
    <property type="term" value="F:mannokinase activity"/>
    <property type="evidence" value="ECO:0007669"/>
    <property type="project" value="TreeGrafter"/>
</dbReference>
<feature type="domain" description="Hexokinase N-terminal" evidence="7">
    <location>
        <begin position="65"/>
        <end position="256"/>
    </location>
</feature>
<keyword evidence="4 6" id="KW-0418">Kinase</keyword>
<comment type="similarity">
    <text evidence="1 6">Belongs to the hexokinase family.</text>
</comment>
<evidence type="ECO:0000256" key="6">
    <source>
        <dbReference type="RuleBase" id="RU362007"/>
    </source>
</evidence>
<keyword evidence="3 6" id="KW-0547">Nucleotide-binding</keyword>
<dbReference type="InterPro" id="IPR022673">
    <property type="entry name" value="Hexokinase_C"/>
</dbReference>
<dbReference type="GO" id="GO:0005536">
    <property type="term" value="F:D-glucose binding"/>
    <property type="evidence" value="ECO:0007669"/>
    <property type="project" value="InterPro"/>
</dbReference>
<dbReference type="EMBL" id="CP031385">
    <property type="protein sequence ID" value="QPG94424.1"/>
    <property type="molecule type" value="Genomic_DNA"/>
</dbReference>
<protein>
    <recommendedName>
        <fullName evidence="6">Phosphotransferase</fullName>
        <ecNumber evidence="6">2.7.1.-</ecNumber>
    </recommendedName>
</protein>
<dbReference type="GO" id="GO:0006096">
    <property type="term" value="P:glycolytic process"/>
    <property type="evidence" value="ECO:0007669"/>
    <property type="project" value="UniProtKB-UniPathway"/>
</dbReference>
<evidence type="ECO:0000256" key="1">
    <source>
        <dbReference type="ARBA" id="ARBA00009225"/>
    </source>
</evidence>
<dbReference type="Pfam" id="PF03727">
    <property type="entry name" value="Hexokinase_2"/>
    <property type="match status" value="1"/>
</dbReference>
<dbReference type="GO" id="GO:0005524">
    <property type="term" value="F:ATP binding"/>
    <property type="evidence" value="ECO:0007669"/>
    <property type="project" value="UniProtKB-UniRule"/>
</dbReference>
<name>A0A7S9KLE8_EPIFF</name>
<dbReference type="AlphaFoldDB" id="A0A7S9KLE8"/>
<sequence length="539" mass="58687">MAAFHKAFLAAIVKSLLRGKSLIQVILAYWVSPVAAKASRASKGKPSRTLQEFLKEAEAALLGPVSGEGLQELSTGLKKQFVERLQKDEQCMLPSYSHQLPFGSESGEYVALDVGGSTLRIAIVALCGREAETDKQNEIVSMHSYRIGRDIKDLQGMAFFGWMARKLNETLAESGGYAHSLEKPLPVACAWSFPIEQTSMGGGKLLPMGKAFLADQGLLGEDLGEVIKQACKNHGLHVELRAILNDSTACLLSRAYSYTSTRFGLILGTGVNLAAYLPVLSIGKNKFGVRPDAWLSAASHVIVNTEVGMFGQNILPLTRWDRALAKQHPRPDFQPLEHLVSGMYLGEIVRIVLLEAIETAGLLDGVVPPSLKSQYSLGTDTISMIERSAMFPAFICPCAINIFSERHPSPHQVTTSDLAAIKAISSFVSVRSSALVAACVYALWDLRLDSEQEYIEPLSESSRERKRVEADMELQSTTVAFNGSVIENYPGYLASCQRYLNELIESKGLPDHRTIDLVPAKESSLLGAAVALACVERDN</sequence>
<keyword evidence="10" id="KW-1185">Reference proteome</keyword>
<dbReference type="InterPro" id="IPR022672">
    <property type="entry name" value="Hexokinase_N"/>
</dbReference>
<dbReference type="GO" id="GO:0006006">
    <property type="term" value="P:glucose metabolic process"/>
    <property type="evidence" value="ECO:0007669"/>
    <property type="project" value="TreeGrafter"/>
</dbReference>
<evidence type="ECO:0000259" key="7">
    <source>
        <dbReference type="Pfam" id="PF00349"/>
    </source>
</evidence>
<dbReference type="Pfam" id="PF00349">
    <property type="entry name" value="Hexokinase_1"/>
    <property type="match status" value="1"/>
</dbReference>
<dbReference type="GO" id="GO:0005829">
    <property type="term" value="C:cytosol"/>
    <property type="evidence" value="ECO:0007669"/>
    <property type="project" value="TreeGrafter"/>
</dbReference>
<evidence type="ECO:0000256" key="3">
    <source>
        <dbReference type="ARBA" id="ARBA00022741"/>
    </source>
</evidence>
<dbReference type="Proteomes" id="UP000594364">
    <property type="component" value="Chromosome 1"/>
</dbReference>
<evidence type="ECO:0000256" key="4">
    <source>
        <dbReference type="ARBA" id="ARBA00022777"/>
    </source>
</evidence>
<reference evidence="9 10" key="1">
    <citation type="journal article" date="2018" name="PLoS Genet.">
        <title>Repeat elements organise 3D genome structure and mediate transcription in the filamentous fungus Epichloe festucae.</title>
        <authorList>
            <person name="Winter D.J."/>
            <person name="Ganley A.R.D."/>
            <person name="Young C.A."/>
            <person name="Liachko I."/>
            <person name="Schardl C.L."/>
            <person name="Dupont P.Y."/>
            <person name="Berry D."/>
            <person name="Ram A."/>
            <person name="Scott B."/>
            <person name="Cox M.P."/>
        </authorList>
    </citation>
    <scope>NUCLEOTIDE SEQUENCE [LARGE SCALE GENOMIC DNA]</scope>
    <source>
        <strain evidence="9 10">Fl1</strain>
    </source>
</reference>
<organism evidence="9 10">
    <name type="scientific">Epichloe festucae (strain Fl1)</name>
    <dbReference type="NCBI Taxonomy" id="877507"/>
    <lineage>
        <taxon>Eukaryota</taxon>
        <taxon>Fungi</taxon>
        <taxon>Dikarya</taxon>
        <taxon>Ascomycota</taxon>
        <taxon>Pezizomycotina</taxon>
        <taxon>Sordariomycetes</taxon>
        <taxon>Hypocreomycetidae</taxon>
        <taxon>Hypocreales</taxon>
        <taxon>Clavicipitaceae</taxon>
        <taxon>Epichloe</taxon>
    </lineage>
</organism>
<dbReference type="PROSITE" id="PS51748">
    <property type="entry name" value="HEXOKINASE_2"/>
    <property type="match status" value="1"/>
</dbReference>
<dbReference type="EC" id="2.7.1.-" evidence="6"/>
<dbReference type="Gene3D" id="3.40.367.20">
    <property type="match status" value="1"/>
</dbReference>
<dbReference type="PRINTS" id="PR00475">
    <property type="entry name" value="HEXOKINASE"/>
</dbReference>
<dbReference type="InterPro" id="IPR001312">
    <property type="entry name" value="Hexokinase"/>
</dbReference>
<evidence type="ECO:0000259" key="8">
    <source>
        <dbReference type="Pfam" id="PF03727"/>
    </source>
</evidence>
<gene>
    <name evidence="9" type="ORF">C2857_005983</name>
</gene>
<keyword evidence="2 6" id="KW-0808">Transferase</keyword>
<dbReference type="GO" id="GO:0008865">
    <property type="term" value="F:fructokinase activity"/>
    <property type="evidence" value="ECO:0007669"/>
    <property type="project" value="TreeGrafter"/>
</dbReference>
<dbReference type="GO" id="GO:0004340">
    <property type="term" value="F:glucokinase activity"/>
    <property type="evidence" value="ECO:0007669"/>
    <property type="project" value="TreeGrafter"/>
</dbReference>
<dbReference type="GO" id="GO:0005739">
    <property type="term" value="C:mitochondrion"/>
    <property type="evidence" value="ECO:0007669"/>
    <property type="project" value="TreeGrafter"/>
</dbReference>
<dbReference type="UniPathway" id="UPA00109">
    <property type="reaction ID" value="UER00180"/>
</dbReference>
<dbReference type="InterPro" id="IPR043129">
    <property type="entry name" value="ATPase_NBD"/>
</dbReference>
<dbReference type="GO" id="GO:0006013">
    <property type="term" value="P:mannose metabolic process"/>
    <property type="evidence" value="ECO:0007669"/>
    <property type="project" value="TreeGrafter"/>
</dbReference>
<dbReference type="PANTHER" id="PTHR19443:SF24">
    <property type="entry name" value="PHOSPHOTRANSFERASE"/>
    <property type="match status" value="1"/>
</dbReference>
<keyword evidence="5 6" id="KW-0067">ATP-binding</keyword>
<accession>A0A7S9KLE8</accession>
<dbReference type="OrthoDB" id="419537at2759"/>
<feature type="domain" description="Hexokinase C-terminal" evidence="8">
    <location>
        <begin position="263"/>
        <end position="534"/>
    </location>
</feature>
<proteinExistence type="inferred from homology"/>
<evidence type="ECO:0000313" key="9">
    <source>
        <dbReference type="EMBL" id="QPG94424.1"/>
    </source>
</evidence>
<dbReference type="GO" id="GO:0001678">
    <property type="term" value="P:intracellular glucose homeostasis"/>
    <property type="evidence" value="ECO:0007669"/>
    <property type="project" value="InterPro"/>
</dbReference>
<dbReference type="CDD" id="cd24000">
    <property type="entry name" value="ASKHA_NBD_HK"/>
    <property type="match status" value="1"/>
</dbReference>
<keyword evidence="6" id="KW-0324">Glycolysis</keyword>
<dbReference type="SUPFAM" id="SSF53067">
    <property type="entry name" value="Actin-like ATPase domain"/>
    <property type="match status" value="2"/>
</dbReference>